<dbReference type="RefSeq" id="WP_012349896.1">
    <property type="nucleotide sequence ID" value="NC_010525.1"/>
</dbReference>
<dbReference type="eggNOG" id="arCOG03166">
    <property type="taxonomic scope" value="Archaea"/>
</dbReference>
<dbReference type="InterPro" id="IPR011579">
    <property type="entry name" value="ATPase_dom"/>
</dbReference>
<evidence type="ECO:0000259" key="2">
    <source>
        <dbReference type="Pfam" id="PF03008"/>
    </source>
</evidence>
<dbReference type="PANTHER" id="PTHR34704">
    <property type="entry name" value="ATPASE"/>
    <property type="match status" value="1"/>
</dbReference>
<dbReference type="InterPro" id="IPR027417">
    <property type="entry name" value="P-loop_NTPase"/>
</dbReference>
<evidence type="ECO:0000313" key="4">
    <source>
        <dbReference type="Proteomes" id="UP000001694"/>
    </source>
</evidence>
<keyword evidence="4" id="KW-1185">Reference proteome</keyword>
<dbReference type="SUPFAM" id="SSF46785">
    <property type="entry name" value="Winged helix' DNA-binding domain"/>
    <property type="match status" value="1"/>
</dbReference>
<organism evidence="3 4">
    <name type="scientific">Pyrobaculum neutrophilum (strain DSM 2338 / JCM 9278 / NBRC 100436 / V24Sta)</name>
    <name type="common">Thermoproteus neutrophilus</name>
    <dbReference type="NCBI Taxonomy" id="444157"/>
    <lineage>
        <taxon>Archaea</taxon>
        <taxon>Thermoproteota</taxon>
        <taxon>Thermoprotei</taxon>
        <taxon>Thermoproteales</taxon>
        <taxon>Thermoproteaceae</taxon>
        <taxon>Pyrobaculum</taxon>
    </lineage>
</organism>
<dbReference type="InterPro" id="IPR004256">
    <property type="entry name" value="DUF234"/>
</dbReference>
<sequence length="439" mass="50498">MVIFLDREEELEKLRRALRGEGFRLVVVYGRRRIGKTSLVLKATEDMRRVYYLAVGRGNLRRFKQAAARVDPGVLTTADDWEAVFTYLRDRVDVVIIDEFPNLIEEDRSILSTLQAVVDEVLAHSNLKLVLAGSSISTMTSKVLSYKSPLYGRRTASLRVDPIPFLKYRQFFPDRPPHELVEIHGFAGGIPYYMVKVREPFWDFLGRELRERTFLLDEGDFLLRYEFEDVSTYRQILEAIAAGKNTLGEIRDHAGLRSTDITPYLRNLEIVGIVRKVKPVLGRGRYRYELADGFLRFWHRFIGPNLWLIEQGLYGAEDIRREYSQYLGRTFEEIAREVVVREIAAGRLPRVTKLGPQWWTKRGEAREIDLLGVGDGVVVAVEARWRDGVDAAEVAQELREKVEELGLPGRVVPVVVARSFRKREGAAAYDLGDIYRMMA</sequence>
<dbReference type="Proteomes" id="UP000001694">
    <property type="component" value="Chromosome"/>
</dbReference>
<gene>
    <name evidence="3" type="ordered locus">Tneu_0533</name>
</gene>
<dbReference type="Gene3D" id="3.40.50.300">
    <property type="entry name" value="P-loop containing nucleotide triphosphate hydrolases"/>
    <property type="match status" value="1"/>
</dbReference>
<protein>
    <submittedName>
        <fullName evidence="3">ATPase</fullName>
    </submittedName>
</protein>
<dbReference type="Pfam" id="PF01637">
    <property type="entry name" value="ATPase_2"/>
    <property type="match status" value="1"/>
</dbReference>
<dbReference type="SUPFAM" id="SSF52540">
    <property type="entry name" value="P-loop containing nucleoside triphosphate hydrolases"/>
    <property type="match status" value="1"/>
</dbReference>
<dbReference type="STRING" id="444157.Tneu_0533"/>
<reference evidence="3" key="1">
    <citation type="submission" date="2008-03" db="EMBL/GenBank/DDBJ databases">
        <title>Complete sequence of Thermoproteus neutrophilus V24Sta.</title>
        <authorList>
            <consortium name="US DOE Joint Genome Institute"/>
            <person name="Copeland A."/>
            <person name="Lucas S."/>
            <person name="Lapidus A."/>
            <person name="Glavina del Rio T."/>
            <person name="Dalin E."/>
            <person name="Tice H."/>
            <person name="Bruce D."/>
            <person name="Goodwin L."/>
            <person name="Pitluck S."/>
            <person name="Sims D."/>
            <person name="Brettin T."/>
            <person name="Detter J.C."/>
            <person name="Han C."/>
            <person name="Kuske C.R."/>
            <person name="Schmutz J."/>
            <person name="Larimer F."/>
            <person name="Land M."/>
            <person name="Hauser L."/>
            <person name="Kyrpides N."/>
            <person name="Mikhailova N."/>
            <person name="Biddle J.F."/>
            <person name="Zhang Z."/>
            <person name="Fitz-Gibbon S.T."/>
            <person name="Lowe T.M."/>
            <person name="Saltikov C."/>
            <person name="House C.H."/>
            <person name="Richardson P."/>
        </authorList>
    </citation>
    <scope>NUCLEOTIDE SEQUENCE [LARGE SCALE GENOMIC DNA]</scope>
    <source>
        <strain evidence="3">V24Sta</strain>
    </source>
</reference>
<proteinExistence type="predicted"/>
<feature type="domain" description="DUF234" evidence="2">
    <location>
        <begin position="298"/>
        <end position="387"/>
    </location>
</feature>
<dbReference type="HOGENOM" id="CLU_041137_3_0_2"/>
<dbReference type="PANTHER" id="PTHR34704:SF1">
    <property type="entry name" value="ATPASE"/>
    <property type="match status" value="1"/>
</dbReference>
<dbReference type="EMBL" id="CP001014">
    <property type="protein sequence ID" value="ACB39476.1"/>
    <property type="molecule type" value="Genomic_DNA"/>
</dbReference>
<dbReference type="AlphaFoldDB" id="B1YCG3"/>
<evidence type="ECO:0000313" key="3">
    <source>
        <dbReference type="EMBL" id="ACB39476.1"/>
    </source>
</evidence>
<dbReference type="GO" id="GO:0005524">
    <property type="term" value="F:ATP binding"/>
    <property type="evidence" value="ECO:0007669"/>
    <property type="project" value="InterPro"/>
</dbReference>
<dbReference type="Pfam" id="PF03008">
    <property type="entry name" value="DUF234"/>
    <property type="match status" value="1"/>
</dbReference>
<feature type="domain" description="ATPase" evidence="1">
    <location>
        <begin position="4"/>
        <end position="197"/>
    </location>
</feature>
<dbReference type="KEGG" id="tne:Tneu_0533"/>
<dbReference type="InterPro" id="IPR036390">
    <property type="entry name" value="WH_DNA-bd_sf"/>
</dbReference>
<dbReference type="GeneID" id="6165808"/>
<name>B1YCG3_PYRNV</name>
<accession>B1YCG3</accession>
<dbReference type="OrthoDB" id="24399at2157"/>
<evidence type="ECO:0000259" key="1">
    <source>
        <dbReference type="Pfam" id="PF01637"/>
    </source>
</evidence>